<evidence type="ECO:0000259" key="1">
    <source>
        <dbReference type="Pfam" id="PF04127"/>
    </source>
</evidence>
<protein>
    <submittedName>
        <fullName evidence="2">Phosphopantothenate--cysteine ligase</fullName>
    </submittedName>
</protein>
<dbReference type="GO" id="GO:0015937">
    <property type="term" value="P:coenzyme A biosynthetic process"/>
    <property type="evidence" value="ECO:0007669"/>
    <property type="project" value="UniProtKB-ARBA"/>
</dbReference>
<dbReference type="Gene3D" id="3.40.50.10300">
    <property type="entry name" value="CoaB-like"/>
    <property type="match status" value="1"/>
</dbReference>
<dbReference type="GO" id="GO:0016874">
    <property type="term" value="F:ligase activity"/>
    <property type="evidence" value="ECO:0007669"/>
    <property type="project" value="UniProtKB-KW"/>
</dbReference>
<keyword evidence="3" id="KW-1185">Reference proteome</keyword>
<feature type="domain" description="DNA/pantothenate metabolism flavoprotein C-terminal" evidence="1">
    <location>
        <begin position="2"/>
        <end position="103"/>
    </location>
</feature>
<proteinExistence type="predicted"/>
<dbReference type="Pfam" id="PF04127">
    <property type="entry name" value="DFP"/>
    <property type="match status" value="2"/>
</dbReference>
<gene>
    <name evidence="2" type="ORF">RU87_GL000638</name>
</gene>
<dbReference type="AlphaFoldDB" id="A0A2A5S377"/>
<sequence length="237" mass="26435">MHILITSGGTTEPIDDVRGITNFATGKLGKILAEQFLATNHQVVLLAGLTALVPDNHPNLQIIRISNVDSLAIAMNQWLPKINVCVHTMAVSDYTPVYMTDLETVEKTQDIQSLLTRQNTEHKISSQETYQVLFLKKTPKIIASIKNLNPDIILIGFKLMVDVSDAQLIETARASLYKNNADYILANDLTTISETQHKGLLISQHHIQSADTKQQIAQLIVSKSEEAYDKRNHRGNR</sequence>
<dbReference type="STRING" id="1348632.GCA_001591745_01648"/>
<comment type="caution">
    <text evidence="2">The sequence shown here is derived from an EMBL/GenBank/DDBJ whole genome shotgun (WGS) entry which is preliminary data.</text>
</comment>
<name>A0A2A5S377_9LACT</name>
<evidence type="ECO:0000313" key="2">
    <source>
        <dbReference type="EMBL" id="PCS07902.1"/>
    </source>
</evidence>
<dbReference type="InterPro" id="IPR035929">
    <property type="entry name" value="CoaB-like_sf"/>
</dbReference>
<evidence type="ECO:0000313" key="3">
    <source>
        <dbReference type="Proteomes" id="UP000242246"/>
    </source>
</evidence>
<dbReference type="NCBIfam" id="NF005231">
    <property type="entry name" value="PRK06732.1"/>
    <property type="match status" value="1"/>
</dbReference>
<dbReference type="InterPro" id="IPR011848">
    <property type="entry name" value="CoaB_strep"/>
</dbReference>
<dbReference type="EMBL" id="JXJX01000002">
    <property type="protein sequence ID" value="PCS07902.1"/>
    <property type="molecule type" value="Genomic_DNA"/>
</dbReference>
<dbReference type="InterPro" id="IPR007085">
    <property type="entry name" value="DNA/pantothenate-metab_flavo_C"/>
</dbReference>
<dbReference type="OrthoDB" id="9802554at2"/>
<organism evidence="2 3">
    <name type="scientific">Pseudolactococcus plantarum</name>
    <dbReference type="NCBI Taxonomy" id="1365"/>
    <lineage>
        <taxon>Bacteria</taxon>
        <taxon>Bacillati</taxon>
        <taxon>Bacillota</taxon>
        <taxon>Bacilli</taxon>
        <taxon>Lactobacillales</taxon>
        <taxon>Streptococcaceae</taxon>
        <taxon>Pseudolactococcus</taxon>
    </lineage>
</organism>
<dbReference type="RefSeq" id="WP_068164409.1">
    <property type="nucleotide sequence ID" value="NZ_JXJX01000002.1"/>
</dbReference>
<dbReference type="Proteomes" id="UP000242246">
    <property type="component" value="Unassembled WGS sequence"/>
</dbReference>
<reference evidence="2 3" key="1">
    <citation type="submission" date="2014-12" db="EMBL/GenBank/DDBJ databases">
        <title>Draft genome sequences of 10 type strains of Lactococcus.</title>
        <authorList>
            <person name="Sun Z."/>
            <person name="Zhong Z."/>
            <person name="Liu W."/>
            <person name="Zhang W."/>
            <person name="Zhang H."/>
        </authorList>
    </citation>
    <scope>NUCLEOTIDE SEQUENCE [LARGE SCALE GENOMIC DNA]</scope>
    <source>
        <strain evidence="2 3">DSM 20686</strain>
    </source>
</reference>
<dbReference type="NCBIfam" id="TIGR02114">
    <property type="entry name" value="coaB_strep"/>
    <property type="match status" value="1"/>
</dbReference>
<accession>A0A2A5S377</accession>
<feature type="domain" description="DNA/pantothenate metabolism flavoprotein C-terminal" evidence="1">
    <location>
        <begin position="118"/>
        <end position="223"/>
    </location>
</feature>
<dbReference type="SUPFAM" id="SSF102645">
    <property type="entry name" value="CoaB-like"/>
    <property type="match status" value="1"/>
</dbReference>
<keyword evidence="2" id="KW-0436">Ligase</keyword>